<feature type="non-terminal residue" evidence="1">
    <location>
        <position position="1"/>
    </location>
</feature>
<accession>A0A699SI07</accession>
<proteinExistence type="predicted"/>
<sequence length="61" mass="6938">RPRTEEELAAKEAKLGNIDDQYKSRVKKGNVDDDGFVIVGRGNKPVTHNTKHNLFPQRSYV</sequence>
<protein>
    <submittedName>
        <fullName evidence="1">Uncharacterized protein</fullName>
    </submittedName>
</protein>
<organism evidence="1">
    <name type="scientific">Tanacetum cinerariifolium</name>
    <name type="common">Dalmatian daisy</name>
    <name type="synonym">Chrysanthemum cinerariifolium</name>
    <dbReference type="NCBI Taxonomy" id="118510"/>
    <lineage>
        <taxon>Eukaryota</taxon>
        <taxon>Viridiplantae</taxon>
        <taxon>Streptophyta</taxon>
        <taxon>Embryophyta</taxon>
        <taxon>Tracheophyta</taxon>
        <taxon>Spermatophyta</taxon>
        <taxon>Magnoliopsida</taxon>
        <taxon>eudicotyledons</taxon>
        <taxon>Gunneridae</taxon>
        <taxon>Pentapetalae</taxon>
        <taxon>asterids</taxon>
        <taxon>campanulids</taxon>
        <taxon>Asterales</taxon>
        <taxon>Asteraceae</taxon>
        <taxon>Asteroideae</taxon>
        <taxon>Anthemideae</taxon>
        <taxon>Anthemidinae</taxon>
        <taxon>Tanacetum</taxon>
    </lineage>
</organism>
<evidence type="ECO:0000313" key="1">
    <source>
        <dbReference type="EMBL" id="GFC97242.1"/>
    </source>
</evidence>
<dbReference type="EMBL" id="BKCJ011164903">
    <property type="protein sequence ID" value="GFC97242.1"/>
    <property type="molecule type" value="Genomic_DNA"/>
</dbReference>
<comment type="caution">
    <text evidence="1">The sequence shown here is derived from an EMBL/GenBank/DDBJ whole genome shotgun (WGS) entry which is preliminary data.</text>
</comment>
<gene>
    <name evidence="1" type="ORF">Tci_869212</name>
</gene>
<reference evidence="1" key="1">
    <citation type="journal article" date="2019" name="Sci. Rep.">
        <title>Draft genome of Tanacetum cinerariifolium, the natural source of mosquito coil.</title>
        <authorList>
            <person name="Yamashiro T."/>
            <person name="Shiraishi A."/>
            <person name="Satake H."/>
            <person name="Nakayama K."/>
        </authorList>
    </citation>
    <scope>NUCLEOTIDE SEQUENCE</scope>
</reference>
<name>A0A699SI07_TANCI</name>
<dbReference type="AlphaFoldDB" id="A0A699SI07"/>